<dbReference type="VEuPathDB" id="VectorBase:AAEL019619"/>
<gene>
    <name evidence="1" type="ORF">AaeL_AAEL012848</name>
</gene>
<protein>
    <submittedName>
        <fullName evidence="1">AAEL012848-PA</fullName>
    </submittedName>
</protein>
<accession>Q16KX0</accession>
<dbReference type="STRING" id="7159.Q16KX0"/>
<sequence>MPFVQRVVTPKYVARSTKPSHSRGTAALPVQDYELEAITNLTLSNALRQLASLVLISNQIFTELNKELASVSERSLGIKQRIDNLSKRVEEFDPKQVAVLSILPNANNEQ</sequence>
<organism evidence="1 2">
    <name type="scientific">Aedes aegypti</name>
    <name type="common">Yellowfever mosquito</name>
    <name type="synonym">Culex aegypti</name>
    <dbReference type="NCBI Taxonomy" id="7159"/>
    <lineage>
        <taxon>Eukaryota</taxon>
        <taxon>Metazoa</taxon>
        <taxon>Ecdysozoa</taxon>
        <taxon>Arthropoda</taxon>
        <taxon>Hexapoda</taxon>
        <taxon>Insecta</taxon>
        <taxon>Pterygota</taxon>
        <taxon>Neoptera</taxon>
        <taxon>Endopterygota</taxon>
        <taxon>Diptera</taxon>
        <taxon>Nematocera</taxon>
        <taxon>Culicoidea</taxon>
        <taxon>Culicidae</taxon>
        <taxon>Culicinae</taxon>
        <taxon>Aedini</taxon>
        <taxon>Aedes</taxon>
        <taxon>Stegomyia</taxon>
    </lineage>
</organism>
<feature type="non-terminal residue" evidence="1">
    <location>
        <position position="1"/>
    </location>
</feature>
<name>Q16KX0_AEDAE</name>
<dbReference type="PhylomeDB" id="Q16KX0"/>
<reference evidence="1" key="1">
    <citation type="submission" date="2005-10" db="EMBL/GenBank/DDBJ databases">
        <authorList>
            <person name="Loftus B.J."/>
            <person name="Nene V.M."/>
            <person name="Hannick L.I."/>
            <person name="Bidwell S."/>
            <person name="Haas B."/>
            <person name="Amedeo P."/>
            <person name="Orvis J."/>
            <person name="Wortman J.R."/>
            <person name="White O.R."/>
            <person name="Salzberg S."/>
            <person name="Shumway M."/>
            <person name="Koo H."/>
            <person name="Zhao Y."/>
            <person name="Holmes M."/>
            <person name="Miller J."/>
            <person name="Schatz M."/>
            <person name="Pop M."/>
            <person name="Pai G."/>
            <person name="Utterback T."/>
            <person name="Rogers Y.-H."/>
            <person name="Kravitz S."/>
            <person name="Fraser C.M."/>
        </authorList>
    </citation>
    <scope>NUCLEOTIDE SEQUENCE</scope>
    <source>
        <strain evidence="1">Liverpool</strain>
    </source>
</reference>
<dbReference type="OMA" id="VYERSCK"/>
<dbReference type="PaxDb" id="7159-AAEL012848-PA"/>
<dbReference type="eggNOG" id="KOG1830">
    <property type="taxonomic scope" value="Eukaryota"/>
</dbReference>
<dbReference type="EMBL" id="CH477934">
    <property type="protein sequence ID" value="EAT34950.1"/>
    <property type="molecule type" value="Genomic_DNA"/>
</dbReference>
<proteinExistence type="predicted"/>
<evidence type="ECO:0000313" key="2">
    <source>
        <dbReference type="Proteomes" id="UP000682892"/>
    </source>
</evidence>
<reference evidence="1" key="3">
    <citation type="submission" date="2012-09" db="EMBL/GenBank/DDBJ databases">
        <authorList>
            <consortium name="VectorBase"/>
        </authorList>
    </citation>
    <scope>NUCLEOTIDE SEQUENCE</scope>
    <source>
        <strain evidence="1">Liverpool</strain>
    </source>
</reference>
<dbReference type="Proteomes" id="UP000682892">
    <property type="component" value="Unassembled WGS sequence"/>
</dbReference>
<reference evidence="1" key="2">
    <citation type="journal article" date="2007" name="Science">
        <title>Genome sequence of Aedes aegypti, a major arbovirus vector.</title>
        <authorList>
            <person name="Nene V."/>
            <person name="Wortman J.R."/>
            <person name="Lawson D."/>
            <person name="Haas B."/>
            <person name="Kodira C."/>
            <person name="Tu Z.J."/>
            <person name="Loftus B."/>
            <person name="Xi Z."/>
            <person name="Megy K."/>
            <person name="Grabherr M."/>
            <person name="Ren Q."/>
            <person name="Zdobnov E.M."/>
            <person name="Lobo N.F."/>
            <person name="Campbell K.S."/>
            <person name="Brown S.E."/>
            <person name="Bonaldo M.F."/>
            <person name="Zhu J."/>
            <person name="Sinkins S.P."/>
            <person name="Hogenkamp D.G."/>
            <person name="Amedeo P."/>
            <person name="Arensburger P."/>
            <person name="Atkinson P.W."/>
            <person name="Bidwell S."/>
            <person name="Biedler J."/>
            <person name="Birney E."/>
            <person name="Bruggner R.V."/>
            <person name="Costas J."/>
            <person name="Coy M.R."/>
            <person name="Crabtree J."/>
            <person name="Crawford M."/>
            <person name="Debruyn B."/>
            <person name="Decaprio D."/>
            <person name="Eiglmeier K."/>
            <person name="Eisenstadt E."/>
            <person name="El-Dorry H."/>
            <person name="Gelbart W.M."/>
            <person name="Gomes S.L."/>
            <person name="Hammond M."/>
            <person name="Hannick L.I."/>
            <person name="Hogan J.R."/>
            <person name="Holmes M.H."/>
            <person name="Jaffe D."/>
            <person name="Johnston J.S."/>
            <person name="Kennedy R.C."/>
            <person name="Koo H."/>
            <person name="Kravitz S."/>
            <person name="Kriventseva E.V."/>
            <person name="Kulp D."/>
            <person name="Labutti K."/>
            <person name="Lee E."/>
            <person name="Li S."/>
            <person name="Lovin D.D."/>
            <person name="Mao C."/>
            <person name="Mauceli E."/>
            <person name="Menck C.F."/>
            <person name="Miller J.R."/>
            <person name="Montgomery P."/>
            <person name="Mori A."/>
            <person name="Nascimento A.L."/>
            <person name="Naveira H.F."/>
            <person name="Nusbaum C."/>
            <person name="O'leary S."/>
            <person name="Orvis J."/>
            <person name="Pertea M."/>
            <person name="Quesneville H."/>
            <person name="Reidenbach K.R."/>
            <person name="Rogers Y.H."/>
            <person name="Roth C.W."/>
            <person name="Schneider J.R."/>
            <person name="Schatz M."/>
            <person name="Shumway M."/>
            <person name="Stanke M."/>
            <person name="Stinson E.O."/>
            <person name="Tubio J.M."/>
            <person name="Vanzee J.P."/>
            <person name="Verjovski-Almeida S."/>
            <person name="Werner D."/>
            <person name="White O."/>
            <person name="Wyder S."/>
            <person name="Zeng Q."/>
            <person name="Zhao Q."/>
            <person name="Zhao Y."/>
            <person name="Hill C.A."/>
            <person name="Raikhel A.S."/>
            <person name="Soares M.B."/>
            <person name="Knudson D.L."/>
            <person name="Lee N.H."/>
            <person name="Galagan J."/>
            <person name="Salzberg S.L."/>
            <person name="Paulsen I.T."/>
            <person name="Dimopoulos G."/>
            <person name="Collins F.H."/>
            <person name="Birren B."/>
            <person name="Fraser-Liggett C.M."/>
            <person name="Severson D.W."/>
        </authorList>
    </citation>
    <scope>NUCLEOTIDE SEQUENCE [LARGE SCALE GENOMIC DNA]</scope>
    <source>
        <strain evidence="1">Liverpool</strain>
    </source>
</reference>
<dbReference type="Gene3D" id="1.20.5.340">
    <property type="match status" value="1"/>
</dbReference>
<evidence type="ECO:0000313" key="1">
    <source>
        <dbReference type="EMBL" id="EAT34950.1"/>
    </source>
</evidence>
<dbReference type="AlphaFoldDB" id="Q16KX0"/>